<dbReference type="EMBL" id="ML178863">
    <property type="protein sequence ID" value="TFK96297.1"/>
    <property type="molecule type" value="Genomic_DNA"/>
</dbReference>
<feature type="region of interest" description="Disordered" evidence="1">
    <location>
        <begin position="21"/>
        <end position="41"/>
    </location>
</feature>
<feature type="region of interest" description="Disordered" evidence="1">
    <location>
        <begin position="56"/>
        <end position="80"/>
    </location>
</feature>
<dbReference type="AlphaFoldDB" id="A0A5C3Q585"/>
<feature type="compositionally biased region" description="Polar residues" evidence="1">
    <location>
        <begin position="59"/>
        <end position="79"/>
    </location>
</feature>
<gene>
    <name evidence="2" type="ORF">BDV98DRAFT_637966</name>
</gene>
<reference evidence="2 3" key="1">
    <citation type="journal article" date="2019" name="Nat. Ecol. Evol.">
        <title>Megaphylogeny resolves global patterns of mushroom evolution.</title>
        <authorList>
            <person name="Varga T."/>
            <person name="Krizsan K."/>
            <person name="Foldi C."/>
            <person name="Dima B."/>
            <person name="Sanchez-Garcia M."/>
            <person name="Sanchez-Ramirez S."/>
            <person name="Szollosi G.J."/>
            <person name="Szarkandi J.G."/>
            <person name="Papp V."/>
            <person name="Albert L."/>
            <person name="Andreopoulos W."/>
            <person name="Angelini C."/>
            <person name="Antonin V."/>
            <person name="Barry K.W."/>
            <person name="Bougher N.L."/>
            <person name="Buchanan P."/>
            <person name="Buyck B."/>
            <person name="Bense V."/>
            <person name="Catcheside P."/>
            <person name="Chovatia M."/>
            <person name="Cooper J."/>
            <person name="Damon W."/>
            <person name="Desjardin D."/>
            <person name="Finy P."/>
            <person name="Geml J."/>
            <person name="Haridas S."/>
            <person name="Hughes K."/>
            <person name="Justo A."/>
            <person name="Karasinski D."/>
            <person name="Kautmanova I."/>
            <person name="Kiss B."/>
            <person name="Kocsube S."/>
            <person name="Kotiranta H."/>
            <person name="LaButti K.M."/>
            <person name="Lechner B.E."/>
            <person name="Liimatainen K."/>
            <person name="Lipzen A."/>
            <person name="Lukacs Z."/>
            <person name="Mihaltcheva S."/>
            <person name="Morgado L.N."/>
            <person name="Niskanen T."/>
            <person name="Noordeloos M.E."/>
            <person name="Ohm R.A."/>
            <person name="Ortiz-Santana B."/>
            <person name="Ovrebo C."/>
            <person name="Racz N."/>
            <person name="Riley R."/>
            <person name="Savchenko A."/>
            <person name="Shiryaev A."/>
            <person name="Soop K."/>
            <person name="Spirin V."/>
            <person name="Szebenyi C."/>
            <person name="Tomsovsky M."/>
            <person name="Tulloss R.E."/>
            <person name="Uehling J."/>
            <person name="Grigoriev I.V."/>
            <person name="Vagvolgyi C."/>
            <person name="Papp T."/>
            <person name="Martin F.M."/>
            <person name="Miettinen O."/>
            <person name="Hibbett D.S."/>
            <person name="Nagy L.G."/>
        </authorList>
    </citation>
    <scope>NUCLEOTIDE SEQUENCE [LARGE SCALE GENOMIC DNA]</scope>
    <source>
        <strain evidence="2 3">CBS 309.79</strain>
    </source>
</reference>
<dbReference type="Proteomes" id="UP000305067">
    <property type="component" value="Unassembled WGS sequence"/>
</dbReference>
<keyword evidence="3" id="KW-1185">Reference proteome</keyword>
<organism evidence="2 3">
    <name type="scientific">Pterulicium gracile</name>
    <dbReference type="NCBI Taxonomy" id="1884261"/>
    <lineage>
        <taxon>Eukaryota</taxon>
        <taxon>Fungi</taxon>
        <taxon>Dikarya</taxon>
        <taxon>Basidiomycota</taxon>
        <taxon>Agaricomycotina</taxon>
        <taxon>Agaricomycetes</taxon>
        <taxon>Agaricomycetidae</taxon>
        <taxon>Agaricales</taxon>
        <taxon>Pleurotineae</taxon>
        <taxon>Pterulaceae</taxon>
        <taxon>Pterulicium</taxon>
    </lineage>
</organism>
<evidence type="ECO:0000313" key="2">
    <source>
        <dbReference type="EMBL" id="TFK96297.1"/>
    </source>
</evidence>
<sequence length="173" mass="18606">MSPFIASALWADFQFGGGAEIGPLHPSSVPTPATENASNPNAWDITLANKLPNIDPETLSASRNTADFNNEFSKGTSRSTLKRQRIAKKELKKKGFLSAFDYMEAKKKKADPVAASPEVVKLESGKSEEEVIEISSTGSVHGDEESEVEVEASNPVYSPAILKFSSCLDGIET</sequence>
<protein>
    <submittedName>
        <fullName evidence="2">Uncharacterized protein</fullName>
    </submittedName>
</protein>
<accession>A0A5C3Q585</accession>
<feature type="compositionally biased region" description="Polar residues" evidence="1">
    <location>
        <begin position="28"/>
        <end position="41"/>
    </location>
</feature>
<proteinExistence type="predicted"/>
<name>A0A5C3Q585_9AGAR</name>
<evidence type="ECO:0000256" key="1">
    <source>
        <dbReference type="SAM" id="MobiDB-lite"/>
    </source>
</evidence>
<evidence type="ECO:0000313" key="3">
    <source>
        <dbReference type="Proteomes" id="UP000305067"/>
    </source>
</evidence>